<dbReference type="Proteomes" id="UP000054481">
    <property type="component" value="Unassembled WGS sequence"/>
</dbReference>
<proteinExistence type="inferred from homology"/>
<keyword evidence="2" id="KW-0732">Signal</keyword>
<name>A0A0F8A6D6_9HYPO</name>
<accession>A0A0F8A6D6</accession>
<gene>
    <name evidence="4" type="ORF">HIM_03771</name>
</gene>
<comment type="similarity">
    <text evidence="1">Belongs to the secreted LysM effector family.</text>
</comment>
<keyword evidence="5" id="KW-1185">Reference proteome</keyword>
<dbReference type="PROSITE" id="PS51782">
    <property type="entry name" value="LYSM"/>
    <property type="match status" value="1"/>
</dbReference>
<evidence type="ECO:0000256" key="2">
    <source>
        <dbReference type="SAM" id="SignalP"/>
    </source>
</evidence>
<dbReference type="AlphaFoldDB" id="A0A0F8A6D6"/>
<feature type="chain" id="PRO_5002526350" description="LysM domain-containing protein" evidence="2">
    <location>
        <begin position="26"/>
        <end position="192"/>
    </location>
</feature>
<evidence type="ECO:0000313" key="5">
    <source>
        <dbReference type="Proteomes" id="UP000054481"/>
    </source>
</evidence>
<dbReference type="OrthoDB" id="1193027at2759"/>
<evidence type="ECO:0000259" key="3">
    <source>
        <dbReference type="PROSITE" id="PS51782"/>
    </source>
</evidence>
<evidence type="ECO:0000313" key="4">
    <source>
        <dbReference type="EMBL" id="KJZ76894.1"/>
    </source>
</evidence>
<dbReference type="InterPro" id="IPR036779">
    <property type="entry name" value="LysM_dom_sf"/>
</dbReference>
<dbReference type="InterPro" id="IPR018392">
    <property type="entry name" value="LysM"/>
</dbReference>
<evidence type="ECO:0000256" key="1">
    <source>
        <dbReference type="ARBA" id="ARBA00044955"/>
    </source>
</evidence>
<dbReference type="EMBL" id="KQ030509">
    <property type="protein sequence ID" value="KJZ76894.1"/>
    <property type="molecule type" value="Genomic_DNA"/>
</dbReference>
<protein>
    <recommendedName>
        <fullName evidence="3">LysM domain-containing protein</fullName>
    </recommendedName>
</protein>
<sequence length="192" mass="21446">MSLLKPRFRFVFAFGALLLIKRIHAGNDCQPHTWEAKRDLGDEDEAEGPRSAMLALLPPYPPSETVQPGQLNCRFWSAAGEDVNYATCNELAQNYRSTFNQFLILNPNMDRHCQNIKPLTYYCVIGFIEPLRAYDGLCGPRYNYATCIGTKGPCCNSETWTCGNTEYVHASHFPSKTAIGLNPRTASAVSSQ</sequence>
<feature type="domain" description="LysM" evidence="3">
    <location>
        <begin position="74"/>
        <end position="124"/>
    </location>
</feature>
<dbReference type="Gene3D" id="3.10.350.10">
    <property type="entry name" value="LysM domain"/>
    <property type="match status" value="1"/>
</dbReference>
<feature type="signal peptide" evidence="2">
    <location>
        <begin position="1"/>
        <end position="25"/>
    </location>
</feature>
<organism evidence="4 5">
    <name type="scientific">Hirsutella minnesotensis 3608</name>
    <dbReference type="NCBI Taxonomy" id="1043627"/>
    <lineage>
        <taxon>Eukaryota</taxon>
        <taxon>Fungi</taxon>
        <taxon>Dikarya</taxon>
        <taxon>Ascomycota</taxon>
        <taxon>Pezizomycotina</taxon>
        <taxon>Sordariomycetes</taxon>
        <taxon>Hypocreomycetidae</taxon>
        <taxon>Hypocreales</taxon>
        <taxon>Ophiocordycipitaceae</taxon>
        <taxon>Hirsutella</taxon>
    </lineage>
</organism>
<reference evidence="4 5" key="1">
    <citation type="journal article" date="2014" name="Genome Biol. Evol.">
        <title>Comparative genomics and transcriptomics analyses reveal divergent lifestyle features of nematode endoparasitic fungus Hirsutella minnesotensis.</title>
        <authorList>
            <person name="Lai Y."/>
            <person name="Liu K."/>
            <person name="Zhang X."/>
            <person name="Zhang X."/>
            <person name="Li K."/>
            <person name="Wang N."/>
            <person name="Shu C."/>
            <person name="Wu Y."/>
            <person name="Wang C."/>
            <person name="Bushley K.E."/>
            <person name="Xiang M."/>
            <person name="Liu X."/>
        </authorList>
    </citation>
    <scope>NUCLEOTIDE SEQUENCE [LARGE SCALE GENOMIC DNA]</scope>
    <source>
        <strain evidence="4 5">3608</strain>
    </source>
</reference>